<keyword evidence="2" id="KW-1185">Reference proteome</keyword>
<reference evidence="1 2" key="1">
    <citation type="submission" date="2014-09" db="EMBL/GenBank/DDBJ databases">
        <authorList>
            <person name="Martin A.A."/>
        </authorList>
    </citation>
    <scope>NUCLEOTIDE SEQUENCE</scope>
    <source>
        <strain evidence="2">ED321</strain>
        <strain evidence="1">ED321 Heterogonic</strain>
    </source>
</reference>
<evidence type="ECO:0000313" key="1">
    <source>
        <dbReference type="EMBL" id="CEF61723.1"/>
    </source>
</evidence>
<protein>
    <submittedName>
        <fullName evidence="1 3">Uncharacterized protein</fullName>
    </submittedName>
</protein>
<dbReference type="WormBase" id="SRAE_1000000100">
    <property type="protein sequence ID" value="SRP01805"/>
    <property type="gene ID" value="WBGene00256593"/>
</dbReference>
<proteinExistence type="predicted"/>
<dbReference type="Proteomes" id="UP000035682">
    <property type="component" value="Unplaced"/>
</dbReference>
<organism evidence="1">
    <name type="scientific">Strongyloides ratti</name>
    <name type="common">Parasitic roundworm</name>
    <dbReference type="NCBI Taxonomy" id="34506"/>
    <lineage>
        <taxon>Eukaryota</taxon>
        <taxon>Metazoa</taxon>
        <taxon>Ecdysozoa</taxon>
        <taxon>Nematoda</taxon>
        <taxon>Chromadorea</taxon>
        <taxon>Rhabditida</taxon>
        <taxon>Tylenchina</taxon>
        <taxon>Panagrolaimomorpha</taxon>
        <taxon>Strongyloidoidea</taxon>
        <taxon>Strongyloididae</taxon>
        <taxon>Strongyloides</taxon>
    </lineage>
</organism>
<dbReference type="WBParaSite" id="SRAE_1000000100.1">
    <property type="protein sequence ID" value="SRAE_1000000100.1"/>
    <property type="gene ID" value="WBGene00256593"/>
</dbReference>
<dbReference type="AlphaFoldDB" id="A0A090MTS5"/>
<sequence length="28" mass="3429">MSKYSYESRCFHESFENLTVIMIRLSEK</sequence>
<reference evidence="3" key="2">
    <citation type="submission" date="2020-12" db="UniProtKB">
        <authorList>
            <consortium name="WormBaseParasite"/>
        </authorList>
    </citation>
    <scope>IDENTIFICATION</scope>
</reference>
<evidence type="ECO:0000313" key="3">
    <source>
        <dbReference type="WBParaSite" id="SRAE_1000000100.1"/>
    </source>
</evidence>
<feature type="non-terminal residue" evidence="1">
    <location>
        <position position="28"/>
    </location>
</feature>
<dbReference type="EMBL" id="LN609528">
    <property type="protein sequence ID" value="CEF61723.1"/>
    <property type="molecule type" value="Genomic_DNA"/>
</dbReference>
<name>A0A090MTS5_STRRB</name>
<accession>A0A090MTS5</accession>
<evidence type="ECO:0000313" key="2">
    <source>
        <dbReference type="Proteomes" id="UP000035682"/>
    </source>
</evidence>
<gene>
    <name evidence="1 4" type="ORF">SRAE_1000000100</name>
</gene>
<evidence type="ECO:0000313" key="4">
    <source>
        <dbReference type="WormBase" id="SRAE_1000000100"/>
    </source>
</evidence>